<dbReference type="Proteomes" id="UP000193335">
    <property type="component" value="Unassembled WGS sequence"/>
</dbReference>
<evidence type="ECO:0000313" key="6">
    <source>
        <dbReference type="EMBL" id="OSJ27288.1"/>
    </source>
</evidence>
<feature type="signal peptide" evidence="4">
    <location>
        <begin position="1"/>
        <end position="24"/>
    </location>
</feature>
<evidence type="ECO:0000313" key="7">
    <source>
        <dbReference type="Proteomes" id="UP000193335"/>
    </source>
</evidence>
<sequence length="401" mass="43164">MRPIAALVSAAGLLSAALIVPASAQQTPLKIGVLSDFSSVYSDIGGQGNVEATKMAIEDFGGQMFGKPIEMVAADVLNKPDVASTIARKWWETEGVDMIIDLPTSATALAVMELSKQYEKVMIVTDAASSDITGKSCSPYTAHWTYDTYSNAHTVGSAIVKNGGDSWFFLTADYVFGHSIERDTGDVVKAAGGKVLGSVKHPLNTADFSSFLLQAQASKAKIIGLANGGGDTINAIKQAGEFGIVAGGQNLAAIVMFISDVHSLGLKLAQGLIITEAYYWDLNDKTRAFGKRFQERIKRMPTMNQAATYSATLHYLKAVQAAGTKDTKTVMAKMRELPVKDAFTDNGILREDGRMVHSMFLFQVKKPEESKGPWDYYKLLAEVPADQAFRPLKDGGCPLVK</sequence>
<dbReference type="PANTHER" id="PTHR30483">
    <property type="entry name" value="LEUCINE-SPECIFIC-BINDING PROTEIN"/>
    <property type="match status" value="1"/>
</dbReference>
<comment type="similarity">
    <text evidence="1">Belongs to the leucine-binding protein family.</text>
</comment>
<dbReference type="InterPro" id="IPR028082">
    <property type="entry name" value="Peripla_BP_I"/>
</dbReference>
<dbReference type="RefSeq" id="WP_085403529.1">
    <property type="nucleotide sequence ID" value="NZ_CP126005.1"/>
</dbReference>
<keyword evidence="3" id="KW-0029">Amino-acid transport</keyword>
<reference evidence="6 7" key="1">
    <citation type="submission" date="2017-03" db="EMBL/GenBank/DDBJ databases">
        <title>Whole genome sequences of fourteen strains of Bradyrhizobium canariense and one strain of Bradyrhizobium japonicum isolated from Lupinus (Papilionoideae: Genisteae) species in Algeria.</title>
        <authorList>
            <person name="Crovadore J."/>
            <person name="Chekireb D."/>
            <person name="Brachmann A."/>
            <person name="Chablais R."/>
            <person name="Cochard B."/>
            <person name="Lefort F."/>
        </authorList>
    </citation>
    <scope>NUCLEOTIDE SEQUENCE [LARGE SCALE GENOMIC DNA]</scope>
    <source>
        <strain evidence="6 7">UBMA197</strain>
    </source>
</reference>
<dbReference type="InterPro" id="IPR051010">
    <property type="entry name" value="BCAA_transport"/>
</dbReference>
<gene>
    <name evidence="6" type="ORF">BSZ19_34010</name>
</gene>
<feature type="domain" description="Leucine-binding protein" evidence="5">
    <location>
        <begin position="28"/>
        <end position="365"/>
    </location>
</feature>
<feature type="chain" id="PRO_5012869908" evidence="4">
    <location>
        <begin position="25"/>
        <end position="401"/>
    </location>
</feature>
<evidence type="ECO:0000259" key="5">
    <source>
        <dbReference type="Pfam" id="PF13458"/>
    </source>
</evidence>
<dbReference type="GO" id="GO:0006865">
    <property type="term" value="P:amino acid transport"/>
    <property type="evidence" value="ECO:0007669"/>
    <property type="project" value="UniProtKB-KW"/>
</dbReference>
<dbReference type="Gene3D" id="3.40.50.2300">
    <property type="match status" value="2"/>
</dbReference>
<keyword evidence="3" id="KW-0813">Transport</keyword>
<dbReference type="InterPro" id="IPR028081">
    <property type="entry name" value="Leu-bd"/>
</dbReference>
<dbReference type="CDD" id="cd06327">
    <property type="entry name" value="PBP1_SBP-like"/>
    <property type="match status" value="1"/>
</dbReference>
<proteinExistence type="inferred from homology"/>
<evidence type="ECO:0000256" key="3">
    <source>
        <dbReference type="ARBA" id="ARBA00022970"/>
    </source>
</evidence>
<evidence type="ECO:0000256" key="4">
    <source>
        <dbReference type="SAM" id="SignalP"/>
    </source>
</evidence>
<keyword evidence="2 4" id="KW-0732">Signal</keyword>
<name>A0A1Y2JGY0_BRAJP</name>
<protein>
    <submittedName>
        <fullName evidence="6">ABC transporter permease</fullName>
    </submittedName>
</protein>
<accession>A0A1Y2JGY0</accession>
<organism evidence="6 7">
    <name type="scientific">Bradyrhizobium japonicum</name>
    <dbReference type="NCBI Taxonomy" id="375"/>
    <lineage>
        <taxon>Bacteria</taxon>
        <taxon>Pseudomonadati</taxon>
        <taxon>Pseudomonadota</taxon>
        <taxon>Alphaproteobacteria</taxon>
        <taxon>Hyphomicrobiales</taxon>
        <taxon>Nitrobacteraceae</taxon>
        <taxon>Bradyrhizobium</taxon>
    </lineage>
</organism>
<dbReference type="AlphaFoldDB" id="A0A1Y2JGY0"/>
<dbReference type="SUPFAM" id="SSF53822">
    <property type="entry name" value="Periplasmic binding protein-like I"/>
    <property type="match status" value="1"/>
</dbReference>
<comment type="caution">
    <text evidence="6">The sequence shown here is derived from an EMBL/GenBank/DDBJ whole genome shotgun (WGS) entry which is preliminary data.</text>
</comment>
<evidence type="ECO:0000256" key="2">
    <source>
        <dbReference type="ARBA" id="ARBA00022729"/>
    </source>
</evidence>
<dbReference type="EMBL" id="NAFL01000274">
    <property type="protein sequence ID" value="OSJ27288.1"/>
    <property type="molecule type" value="Genomic_DNA"/>
</dbReference>
<evidence type="ECO:0000256" key="1">
    <source>
        <dbReference type="ARBA" id="ARBA00010062"/>
    </source>
</evidence>
<dbReference type="Pfam" id="PF13458">
    <property type="entry name" value="Peripla_BP_6"/>
    <property type="match status" value="1"/>
</dbReference>
<dbReference type="PANTHER" id="PTHR30483:SF6">
    <property type="entry name" value="PERIPLASMIC BINDING PROTEIN OF ABC TRANSPORTER FOR NATURAL AMINO ACIDS"/>
    <property type="match status" value="1"/>
</dbReference>